<organism evidence="1 2">
    <name type="scientific">Ambrosia artemisiifolia</name>
    <name type="common">Common ragweed</name>
    <dbReference type="NCBI Taxonomy" id="4212"/>
    <lineage>
        <taxon>Eukaryota</taxon>
        <taxon>Viridiplantae</taxon>
        <taxon>Streptophyta</taxon>
        <taxon>Embryophyta</taxon>
        <taxon>Tracheophyta</taxon>
        <taxon>Spermatophyta</taxon>
        <taxon>Magnoliopsida</taxon>
        <taxon>eudicotyledons</taxon>
        <taxon>Gunneridae</taxon>
        <taxon>Pentapetalae</taxon>
        <taxon>asterids</taxon>
        <taxon>campanulids</taxon>
        <taxon>Asterales</taxon>
        <taxon>Asteraceae</taxon>
        <taxon>Asteroideae</taxon>
        <taxon>Heliantheae alliance</taxon>
        <taxon>Heliantheae</taxon>
        <taxon>Ambrosia</taxon>
    </lineage>
</organism>
<dbReference type="EMBL" id="JAMZMK010009981">
    <property type="protein sequence ID" value="KAI7733453.1"/>
    <property type="molecule type" value="Genomic_DNA"/>
</dbReference>
<proteinExistence type="predicted"/>
<accession>A0AAD5GAW7</accession>
<gene>
    <name evidence="1" type="ORF">M8C21_011906</name>
</gene>
<reference evidence="1" key="1">
    <citation type="submission" date="2022-06" db="EMBL/GenBank/DDBJ databases">
        <title>Uncovering the hologenomic basis of an extraordinary plant invasion.</title>
        <authorList>
            <person name="Bieker V.C."/>
            <person name="Martin M.D."/>
            <person name="Gilbert T."/>
            <person name="Hodgins K."/>
            <person name="Battlay P."/>
            <person name="Petersen B."/>
            <person name="Wilson J."/>
        </authorList>
    </citation>
    <scope>NUCLEOTIDE SEQUENCE</scope>
    <source>
        <strain evidence="1">AA19_3_7</strain>
        <tissue evidence="1">Leaf</tissue>
    </source>
</reference>
<name>A0AAD5GAW7_AMBAR</name>
<dbReference type="Proteomes" id="UP001206925">
    <property type="component" value="Unassembled WGS sequence"/>
</dbReference>
<dbReference type="AlphaFoldDB" id="A0AAD5GAW7"/>
<evidence type="ECO:0000313" key="2">
    <source>
        <dbReference type="Proteomes" id="UP001206925"/>
    </source>
</evidence>
<keyword evidence="2" id="KW-1185">Reference proteome</keyword>
<sequence length="54" mass="5876">RRREGHWRWSLTGRFCSGDDDEATRGGDFSGNKVTAGGCGCGLDPKDGKHSSEY</sequence>
<feature type="non-terminal residue" evidence="1">
    <location>
        <position position="1"/>
    </location>
</feature>
<comment type="caution">
    <text evidence="1">The sequence shown here is derived from an EMBL/GenBank/DDBJ whole genome shotgun (WGS) entry which is preliminary data.</text>
</comment>
<evidence type="ECO:0000313" key="1">
    <source>
        <dbReference type="EMBL" id="KAI7733453.1"/>
    </source>
</evidence>
<protein>
    <submittedName>
        <fullName evidence="1">Uncharacterized protein</fullName>
    </submittedName>
</protein>